<dbReference type="InterPro" id="IPR000873">
    <property type="entry name" value="AMP-dep_synth/lig_dom"/>
</dbReference>
<dbReference type="GO" id="GO:0005524">
    <property type="term" value="F:ATP binding"/>
    <property type="evidence" value="ECO:0007669"/>
    <property type="project" value="UniProtKB-KW"/>
</dbReference>
<dbReference type="InterPro" id="IPR042099">
    <property type="entry name" value="ANL_N_sf"/>
</dbReference>
<evidence type="ECO:0000256" key="2">
    <source>
        <dbReference type="ARBA" id="ARBA00022840"/>
    </source>
</evidence>
<evidence type="ECO:0000313" key="5">
    <source>
        <dbReference type="Proteomes" id="UP000650524"/>
    </source>
</evidence>
<dbReference type="Gene3D" id="3.40.50.12780">
    <property type="entry name" value="N-terminal domain of ligase-like"/>
    <property type="match status" value="1"/>
</dbReference>
<dbReference type="InterPro" id="IPR020845">
    <property type="entry name" value="AMP-binding_CS"/>
</dbReference>
<dbReference type="PANTHER" id="PTHR43272">
    <property type="entry name" value="LONG-CHAIN-FATTY-ACID--COA LIGASE"/>
    <property type="match status" value="1"/>
</dbReference>
<dbReference type="GO" id="GO:0016020">
    <property type="term" value="C:membrane"/>
    <property type="evidence" value="ECO:0007669"/>
    <property type="project" value="TreeGrafter"/>
</dbReference>
<evidence type="ECO:0000256" key="1">
    <source>
        <dbReference type="ARBA" id="ARBA00022741"/>
    </source>
</evidence>
<sequence length="631" mass="72377">MDILTLPALLHRHAEKYGDTRVAIREKEFGIWQSVTWRSYYENVRDFALGLHILGFKPGDKLSYAGDNRPEGLYSELAVQSLGGAIVGIYPDSHLDQVEYIINHSDSIFLVAGDQEQADKVLDIKEKCPLVQKVIVDDPKGMRRYDDPILLYFKDVQKQGRELNEKEPHLFEEMWRRVTPDDIGMINYTSGTTGLPKGSMITQKNMYSVAKAQDDVDAAEDSFEYISFLPFPWIGEQEFGVYWSLYKAFTVNFPEKVETVQENIREIGPHIMLAPPRIWERMCSDIQVKIQDAVWIKRLIYNIFQPVGYRMADFNLKKKQPPMGWRLLNWLGYIFLFRALKNYLGLSSLRHVYTGGAPLGPEIFNMFQALGVNIKQAYGMTEQTAASIIHRTDDIRLDTVGKPLPGVEFKVSDSGELLSKGDTIFKGYYKDPEATAEALRDGWFHSGDAALIEDDGHIIIIDRMSDVMKLIDGSKFSPQLIENKLRFSPYILDAVVIGQERPFITAMIAIDMANVGKWAENNQIPYTTFTDISQKEETYDLIAGEIAKTNESLPKVAKIRKFVLLYKELDADDDELTRTRKVRRKFVAERYKDLIEALYGEEEELRVEADIRYQDGKGFRMKTTVRVKQVE</sequence>
<feature type="domain" description="AMP-dependent synthetase/ligase" evidence="3">
    <location>
        <begin position="11"/>
        <end position="429"/>
    </location>
</feature>
<keyword evidence="2" id="KW-0067">ATP-binding</keyword>
<comment type="caution">
    <text evidence="4">The sequence shown here is derived from an EMBL/GenBank/DDBJ whole genome shotgun (WGS) entry which is preliminary data.</text>
</comment>
<evidence type="ECO:0000259" key="3">
    <source>
        <dbReference type="Pfam" id="PF00501"/>
    </source>
</evidence>
<dbReference type="SUPFAM" id="SSF56801">
    <property type="entry name" value="Acetyl-CoA synthetase-like"/>
    <property type="match status" value="1"/>
</dbReference>
<evidence type="ECO:0000313" key="4">
    <source>
        <dbReference type="EMBL" id="MBC8176146.1"/>
    </source>
</evidence>
<keyword evidence="1" id="KW-0547">Nucleotide-binding</keyword>
<dbReference type="EMBL" id="JACNJD010000099">
    <property type="protein sequence ID" value="MBC8176146.1"/>
    <property type="molecule type" value="Genomic_DNA"/>
</dbReference>
<organism evidence="4 5">
    <name type="scientific">Candidatus Desulfacyla euxinica</name>
    <dbReference type="NCBI Taxonomy" id="2841693"/>
    <lineage>
        <taxon>Bacteria</taxon>
        <taxon>Deltaproteobacteria</taxon>
        <taxon>Candidatus Desulfacyla</taxon>
    </lineage>
</organism>
<gene>
    <name evidence="4" type="ORF">H8E19_01975</name>
</gene>
<dbReference type="GO" id="GO:0004467">
    <property type="term" value="F:long-chain fatty acid-CoA ligase activity"/>
    <property type="evidence" value="ECO:0007669"/>
    <property type="project" value="TreeGrafter"/>
</dbReference>
<dbReference type="AlphaFoldDB" id="A0A8J6MYH0"/>
<name>A0A8J6MYH0_9DELT</name>
<dbReference type="Pfam" id="PF23562">
    <property type="entry name" value="AMP-binding_C_3"/>
    <property type="match status" value="1"/>
</dbReference>
<proteinExistence type="predicted"/>
<dbReference type="PANTHER" id="PTHR43272:SF33">
    <property type="entry name" value="AMP-BINDING DOMAIN-CONTAINING PROTEIN-RELATED"/>
    <property type="match status" value="1"/>
</dbReference>
<accession>A0A8J6MYH0</accession>
<dbReference type="PROSITE" id="PS00455">
    <property type="entry name" value="AMP_BINDING"/>
    <property type="match status" value="1"/>
</dbReference>
<dbReference type="Pfam" id="PF00501">
    <property type="entry name" value="AMP-binding"/>
    <property type="match status" value="1"/>
</dbReference>
<dbReference type="Proteomes" id="UP000650524">
    <property type="component" value="Unassembled WGS sequence"/>
</dbReference>
<protein>
    <submittedName>
        <fullName evidence="4">AMP-binding protein</fullName>
    </submittedName>
</protein>
<reference evidence="4 5" key="1">
    <citation type="submission" date="2020-08" db="EMBL/GenBank/DDBJ databases">
        <title>Bridging the membrane lipid divide: bacteria of the FCB group superphylum have the potential to synthesize archaeal ether lipids.</title>
        <authorList>
            <person name="Villanueva L."/>
            <person name="Von Meijenfeldt F.A.B."/>
            <person name="Westbye A.B."/>
            <person name="Yadav S."/>
            <person name="Hopmans E.C."/>
            <person name="Dutilh B.E."/>
            <person name="Sinninghe Damste J.S."/>
        </authorList>
    </citation>
    <scope>NUCLEOTIDE SEQUENCE [LARGE SCALE GENOMIC DNA]</scope>
    <source>
        <strain evidence="4">NIOZ-UU27</strain>
    </source>
</reference>